<dbReference type="Proteomes" id="UP000829685">
    <property type="component" value="Unassembled WGS sequence"/>
</dbReference>
<gene>
    <name evidence="2" type="ORF">JX265_003015</name>
</gene>
<organism evidence="2 3">
    <name type="scientific">Neoarthrinium moseri</name>
    <dbReference type="NCBI Taxonomy" id="1658444"/>
    <lineage>
        <taxon>Eukaryota</taxon>
        <taxon>Fungi</taxon>
        <taxon>Dikarya</taxon>
        <taxon>Ascomycota</taxon>
        <taxon>Pezizomycotina</taxon>
        <taxon>Sordariomycetes</taxon>
        <taxon>Xylariomycetidae</taxon>
        <taxon>Amphisphaeriales</taxon>
        <taxon>Apiosporaceae</taxon>
        <taxon>Neoarthrinium</taxon>
    </lineage>
</organism>
<evidence type="ECO:0008006" key="4">
    <source>
        <dbReference type="Google" id="ProtNLM"/>
    </source>
</evidence>
<dbReference type="PANTHER" id="PTHR28052:SF1">
    <property type="entry name" value="UPF0545 PROTEIN C22ORF39"/>
    <property type="match status" value="1"/>
</dbReference>
<dbReference type="OrthoDB" id="2017405at2759"/>
<evidence type="ECO:0000256" key="1">
    <source>
        <dbReference type="SAM" id="MobiDB-lite"/>
    </source>
</evidence>
<evidence type="ECO:0000313" key="3">
    <source>
        <dbReference type="Proteomes" id="UP000829685"/>
    </source>
</evidence>
<dbReference type="AlphaFoldDB" id="A0A9P9WT26"/>
<dbReference type="EMBL" id="JAFIMR010000005">
    <property type="protein sequence ID" value="KAI1878838.1"/>
    <property type="molecule type" value="Genomic_DNA"/>
</dbReference>
<protein>
    <recommendedName>
        <fullName evidence="4">Early meiotic induction protein 1</fullName>
    </recommendedName>
</protein>
<dbReference type="Pfam" id="PF11326">
    <property type="entry name" value="PANTS-like"/>
    <property type="match status" value="1"/>
</dbReference>
<feature type="region of interest" description="Disordered" evidence="1">
    <location>
        <begin position="1"/>
        <end position="140"/>
    </location>
</feature>
<evidence type="ECO:0000313" key="2">
    <source>
        <dbReference type="EMBL" id="KAI1878838.1"/>
    </source>
</evidence>
<accession>A0A9P9WT26</accession>
<reference evidence="2" key="1">
    <citation type="submission" date="2021-03" db="EMBL/GenBank/DDBJ databases">
        <title>Revisited historic fungal species revealed as producer of novel bioactive compounds through whole genome sequencing and comparative genomics.</title>
        <authorList>
            <person name="Vignolle G.A."/>
            <person name="Hochenegger N."/>
            <person name="Mach R.L."/>
            <person name="Mach-Aigner A.R."/>
            <person name="Javad Rahimi M."/>
            <person name="Salim K.A."/>
            <person name="Chan C.M."/>
            <person name="Lim L.B.L."/>
            <person name="Cai F."/>
            <person name="Druzhinina I.S."/>
            <person name="U'Ren J.M."/>
            <person name="Derntl C."/>
        </authorList>
    </citation>
    <scope>NUCLEOTIDE SEQUENCE</scope>
    <source>
        <strain evidence="2">TUCIM 5799</strain>
    </source>
</reference>
<dbReference type="InterPro" id="IPR021475">
    <property type="entry name" value="Pants/Emi1-like"/>
</dbReference>
<sequence length="277" mass="30156">MGWLWSDSAKGTNNTDKTLAGAPTPASKPAAQPEAGYSDPEIAKFMSQLQTEFGSKPSEPTAVAPPSSTKPTTQTSAEPSKPSSSSWGSFWGASAQSADTLPPEPALAPSTNPSQEPAATPQHQQPPPPPAGTPQRLDPISESLLPTTMSCRQALDAAFYCQSPGGQWNAVYREGNVRSCSSHWDDLFFCMRTRTMGGPVKEEAVRDHYRQKELAKYGPGRPSSADVWEPRQEKVPVGSAFREKYEKPDISDEEWRVLEIQRRKAIQEALAAEEKGR</sequence>
<comment type="caution">
    <text evidence="2">The sequence shown here is derived from an EMBL/GenBank/DDBJ whole genome shotgun (WGS) entry which is preliminary data.</text>
</comment>
<feature type="compositionally biased region" description="Low complexity" evidence="1">
    <location>
        <begin position="65"/>
        <end position="98"/>
    </location>
</feature>
<keyword evidence="3" id="KW-1185">Reference proteome</keyword>
<proteinExistence type="predicted"/>
<name>A0A9P9WT26_9PEZI</name>
<dbReference type="PANTHER" id="PTHR28052">
    <property type="entry name" value="UPF0545 PROTEIN C22ORF39"/>
    <property type="match status" value="1"/>
</dbReference>